<dbReference type="GO" id="GO:0005737">
    <property type="term" value="C:cytoplasm"/>
    <property type="evidence" value="ECO:0007669"/>
    <property type="project" value="TreeGrafter"/>
</dbReference>
<dbReference type="PANTHER" id="PTHR11557:SF0">
    <property type="entry name" value="PORPHOBILINOGEN DEAMINASE"/>
    <property type="match status" value="1"/>
</dbReference>
<keyword evidence="6" id="KW-0627">Porphyrin biosynthesis</keyword>
<evidence type="ECO:0000313" key="12">
    <source>
        <dbReference type="Proteomes" id="UP000184731"/>
    </source>
</evidence>
<sequence>MSIPIQIATRKSKLALWQAETIQSLLLKQGLVSELLPLVTTGDKMQKIPLADIHLENDMSDAHHLTTGKGLFIKEIQDALLSRKAHIAVHSMKDLPVTQTNGLKIMTLLPRAGARDVLILSSKLIKEIKEKFIFEKEIHNLSFEELKKILLQSKIFNQEAIGTTSTRRQMLLKKVFGSHLNIEILRGNVDTRLKRVRNDEFSAIILAEAGLERLRLFHNKEMFYLPVHEFIPATAQGVIAVEVMQQQETWHSSLHNLNCPKACVAAGIERMILALLGGDCHSSIGVHFIDKQIYVICGRNHVHKETVFTISAEEFLQIEKLWESCLFNYSQYFEKLCQSSLCESVKMRLIAAGFLEVSALNFNS</sequence>
<dbReference type="STRING" id="1915309.AXG55_08975"/>
<dbReference type="UniPathway" id="UPA00251">
    <property type="reaction ID" value="UER00319"/>
</dbReference>
<dbReference type="RefSeq" id="WP_148697779.1">
    <property type="nucleotide sequence ID" value="NZ_CP017834.1"/>
</dbReference>
<dbReference type="EC" id="2.5.1.61" evidence="4"/>
<dbReference type="KEGG" id="saqi:AXG55_08975"/>
<evidence type="ECO:0000256" key="6">
    <source>
        <dbReference type="ARBA" id="ARBA00023244"/>
    </source>
</evidence>
<dbReference type="Pfam" id="PF01379">
    <property type="entry name" value="Porphobil_deam"/>
    <property type="match status" value="1"/>
</dbReference>
<dbReference type="OrthoDB" id="9810298at2"/>
<dbReference type="InterPro" id="IPR022417">
    <property type="entry name" value="Porphobilin_deaminase_N"/>
</dbReference>
<dbReference type="GO" id="GO:0006782">
    <property type="term" value="P:protoporphyrinogen IX biosynthetic process"/>
    <property type="evidence" value="ECO:0007669"/>
    <property type="project" value="UniProtKB-UniPathway"/>
</dbReference>
<comment type="function">
    <text evidence="1">Tetrapolymerization of the monopyrrole PBG into the hydroxymethylbilane pre-uroporphyrinogen in several discrete steps.</text>
</comment>
<evidence type="ECO:0000256" key="7">
    <source>
        <dbReference type="ARBA" id="ARBA00030685"/>
    </source>
</evidence>
<evidence type="ECO:0000256" key="9">
    <source>
        <dbReference type="ARBA" id="ARBA00048169"/>
    </source>
</evidence>
<evidence type="ECO:0000256" key="8">
    <source>
        <dbReference type="ARBA" id="ARBA00033064"/>
    </source>
</evidence>
<dbReference type="Proteomes" id="UP000184731">
    <property type="component" value="Chromosome"/>
</dbReference>
<comment type="catalytic activity">
    <reaction evidence="9">
        <text>4 porphobilinogen + H2O = hydroxymethylbilane + 4 NH4(+)</text>
        <dbReference type="Rhea" id="RHEA:13185"/>
        <dbReference type="ChEBI" id="CHEBI:15377"/>
        <dbReference type="ChEBI" id="CHEBI:28938"/>
        <dbReference type="ChEBI" id="CHEBI:57845"/>
        <dbReference type="ChEBI" id="CHEBI:58126"/>
        <dbReference type="EC" id="2.5.1.61"/>
    </reaction>
</comment>
<dbReference type="SUPFAM" id="SSF53850">
    <property type="entry name" value="Periplasmic binding protein-like II"/>
    <property type="match status" value="1"/>
</dbReference>
<dbReference type="PANTHER" id="PTHR11557">
    <property type="entry name" value="PORPHOBILINOGEN DEAMINASE"/>
    <property type="match status" value="1"/>
</dbReference>
<dbReference type="Gene3D" id="3.40.190.10">
    <property type="entry name" value="Periplasmic binding protein-like II"/>
    <property type="match status" value="2"/>
</dbReference>
<gene>
    <name evidence="11" type="ORF">AXG55_08975</name>
</gene>
<evidence type="ECO:0000313" key="11">
    <source>
        <dbReference type="EMBL" id="APJ04032.1"/>
    </source>
</evidence>
<evidence type="ECO:0000256" key="2">
    <source>
        <dbReference type="ARBA" id="ARBA00004735"/>
    </source>
</evidence>
<evidence type="ECO:0000256" key="5">
    <source>
        <dbReference type="ARBA" id="ARBA00022679"/>
    </source>
</evidence>
<evidence type="ECO:0000259" key="10">
    <source>
        <dbReference type="Pfam" id="PF01379"/>
    </source>
</evidence>
<name>A0A1L4D1F6_9BACT</name>
<evidence type="ECO:0000256" key="3">
    <source>
        <dbReference type="ARBA" id="ARBA00005638"/>
    </source>
</evidence>
<feature type="domain" description="Porphobilinogen deaminase N-terminal" evidence="10">
    <location>
        <begin position="5"/>
        <end position="249"/>
    </location>
</feature>
<comment type="similarity">
    <text evidence="3">Belongs to the HMBS family.</text>
</comment>
<dbReference type="GO" id="GO:0004418">
    <property type="term" value="F:hydroxymethylbilane synthase activity"/>
    <property type="evidence" value="ECO:0007669"/>
    <property type="project" value="UniProtKB-EC"/>
</dbReference>
<evidence type="ECO:0000256" key="4">
    <source>
        <dbReference type="ARBA" id="ARBA00012655"/>
    </source>
</evidence>
<dbReference type="AlphaFoldDB" id="A0A1L4D1F6"/>
<keyword evidence="5" id="KW-0808">Transferase</keyword>
<evidence type="ECO:0000256" key="1">
    <source>
        <dbReference type="ARBA" id="ARBA00002869"/>
    </source>
</evidence>
<accession>A0A1L4D1F6</accession>
<comment type="pathway">
    <text evidence="2">Porphyrin-containing compound metabolism; protoporphyrin-IX biosynthesis; coproporphyrinogen-III from 5-aminolevulinate: step 2/4.</text>
</comment>
<dbReference type="InterPro" id="IPR000860">
    <property type="entry name" value="HemC"/>
</dbReference>
<keyword evidence="12" id="KW-1185">Reference proteome</keyword>
<reference evidence="11 12" key="1">
    <citation type="submission" date="2016-10" db="EMBL/GenBank/DDBJ databases">
        <title>Silvanigrella aquatica sp. nov., isolated from a freshwater lake located in the Black Forest, Germany, description of Silvanigrellaceae fam. nov., Silvanigrellales ord. nov., reclassification of the order Bdellovibrionales in the class Oligoflexia, reclassification of the families Bacteriovoracaceae and Halobacteriovoraceae in the new order Bacteriovoracales ord. nov., and reclassification of the family Pseudobacteriovoracaceae in the order Oligoflexiales.</title>
        <authorList>
            <person name="Hahn M.W."/>
            <person name="Schmidt J."/>
            <person name="Koll U."/>
            <person name="Rohde M."/>
            <person name="Verbag S."/>
            <person name="Pitt A."/>
            <person name="Nakai R."/>
            <person name="Naganuma T."/>
            <person name="Lang E."/>
        </authorList>
    </citation>
    <scope>NUCLEOTIDE SEQUENCE [LARGE SCALE GENOMIC DNA]</scope>
    <source>
        <strain evidence="11 12">MWH-Nonnen-W8red</strain>
    </source>
</reference>
<organism evidence="11 12">
    <name type="scientific">Silvanigrella aquatica</name>
    <dbReference type="NCBI Taxonomy" id="1915309"/>
    <lineage>
        <taxon>Bacteria</taxon>
        <taxon>Pseudomonadati</taxon>
        <taxon>Bdellovibrionota</taxon>
        <taxon>Oligoflexia</taxon>
        <taxon>Silvanigrellales</taxon>
        <taxon>Silvanigrellaceae</taxon>
        <taxon>Silvanigrella</taxon>
    </lineage>
</organism>
<dbReference type="EMBL" id="CP017834">
    <property type="protein sequence ID" value="APJ04032.1"/>
    <property type="molecule type" value="Genomic_DNA"/>
</dbReference>
<proteinExistence type="inferred from homology"/>
<protein>
    <recommendedName>
        <fullName evidence="4">hydroxymethylbilane synthase</fullName>
        <ecNumber evidence="4">2.5.1.61</ecNumber>
    </recommendedName>
    <alternativeName>
        <fullName evidence="8">Hydroxymethylbilane synthase</fullName>
    </alternativeName>
    <alternativeName>
        <fullName evidence="7">Pre-uroporphyrinogen synthase</fullName>
    </alternativeName>
</protein>